<reference evidence="2" key="1">
    <citation type="submission" date="2023-03" db="EMBL/GenBank/DDBJ databases">
        <title>Comparative genomics of Weissella fermenti BK2, and weissella type species.</title>
        <authorList>
            <person name="Lee J.K."/>
            <person name="Baek J.H."/>
            <person name="Kim J.M."/>
            <person name="Choi D.G."/>
            <person name="Jeon C.O."/>
        </authorList>
    </citation>
    <scope>NUCLEOTIDE SEQUENCE</scope>
    <source>
        <strain evidence="2">BK2</strain>
    </source>
</reference>
<accession>A0ABT6D2C6</accession>
<evidence type="ECO:0000313" key="3">
    <source>
        <dbReference type="Proteomes" id="UP001146336"/>
    </source>
</evidence>
<comment type="caution">
    <text evidence="2">The sequence shown here is derived from an EMBL/GenBank/DDBJ whole genome shotgun (WGS) entry which is preliminary data.</text>
</comment>
<feature type="transmembrane region" description="Helical" evidence="1">
    <location>
        <begin position="6"/>
        <end position="23"/>
    </location>
</feature>
<sequence>MVINLVLGFIPGIVGTIVAWLWRKIRKPAELKKANSKYLDTIQSMILSGMEIGGFEIEAIRESISRKFDVDMAKMLENRQLINDLFVKIYELEILSSEQKNEKLEAVRSLNDLLQHDYNNQFSTESNYTEEHMVLTRNKKVGGWYTSFLIPYFIFAVAALPIFIIGHFANADFSRVFSITIERILSDKQSVSVVFSVIMALGTVSALIVALPIVLNSGNDSKDKPIARFFREFFD</sequence>
<gene>
    <name evidence="2" type="ORF">OIT47_005045</name>
</gene>
<name>A0ABT6D2C6_9LACO</name>
<feature type="transmembrane region" description="Helical" evidence="1">
    <location>
        <begin position="189"/>
        <end position="215"/>
    </location>
</feature>
<feature type="transmembrane region" description="Helical" evidence="1">
    <location>
        <begin position="143"/>
        <end position="169"/>
    </location>
</feature>
<keyword evidence="1" id="KW-0472">Membrane</keyword>
<protein>
    <submittedName>
        <fullName evidence="2">Uncharacterized protein</fullName>
    </submittedName>
</protein>
<evidence type="ECO:0000313" key="2">
    <source>
        <dbReference type="EMBL" id="MDF9299654.1"/>
    </source>
</evidence>
<dbReference type="Proteomes" id="UP001146336">
    <property type="component" value="Unassembled WGS sequence"/>
</dbReference>
<keyword evidence="3" id="KW-1185">Reference proteome</keyword>
<dbReference type="RefSeq" id="WP_199404566.1">
    <property type="nucleotide sequence ID" value="NZ_JAOZFC020000001.1"/>
</dbReference>
<keyword evidence="1" id="KW-0812">Transmembrane</keyword>
<keyword evidence="1" id="KW-1133">Transmembrane helix</keyword>
<organism evidence="2 3">
    <name type="scientific">Weissella fermenti</name>
    <dbReference type="NCBI Taxonomy" id="2987699"/>
    <lineage>
        <taxon>Bacteria</taxon>
        <taxon>Bacillati</taxon>
        <taxon>Bacillota</taxon>
        <taxon>Bacilli</taxon>
        <taxon>Lactobacillales</taxon>
        <taxon>Lactobacillaceae</taxon>
        <taxon>Weissella</taxon>
    </lineage>
</organism>
<dbReference type="EMBL" id="JAOZFC020000001">
    <property type="protein sequence ID" value="MDF9299654.1"/>
    <property type="molecule type" value="Genomic_DNA"/>
</dbReference>
<proteinExistence type="predicted"/>
<evidence type="ECO:0000256" key="1">
    <source>
        <dbReference type="SAM" id="Phobius"/>
    </source>
</evidence>